<dbReference type="InterPro" id="IPR053199">
    <property type="entry name" value="cDPG_synthetase-like"/>
</dbReference>
<reference evidence="1" key="1">
    <citation type="submission" date="2022-12" db="EMBL/GenBank/DDBJ databases">
        <title>Reference genome sequencing for broad-spectrum identification of bacterial and archaeal isolates by mass spectrometry.</title>
        <authorList>
            <person name="Sekiguchi Y."/>
            <person name="Tourlousse D.M."/>
        </authorList>
    </citation>
    <scope>NUCLEOTIDE SEQUENCE</scope>
    <source>
        <strain evidence="1">ASRB1</strain>
    </source>
</reference>
<keyword evidence="2" id="KW-1185">Reference proteome</keyword>
<dbReference type="AlphaFoldDB" id="A0A9W6FRY7"/>
<comment type="caution">
    <text evidence="1">The sequence shown here is derived from an EMBL/GenBank/DDBJ whole genome shotgun (WGS) entry which is preliminary data.</text>
</comment>
<organism evidence="1 2">
    <name type="scientific">Desulforhabdus amnigena</name>
    <dbReference type="NCBI Taxonomy" id="40218"/>
    <lineage>
        <taxon>Bacteria</taxon>
        <taxon>Pseudomonadati</taxon>
        <taxon>Thermodesulfobacteriota</taxon>
        <taxon>Syntrophobacteria</taxon>
        <taxon>Syntrophobacterales</taxon>
        <taxon>Syntrophobacteraceae</taxon>
        <taxon>Desulforhabdus</taxon>
    </lineage>
</organism>
<proteinExistence type="predicted"/>
<dbReference type="PANTHER" id="PTHR42869">
    <property type="entry name" value="SLL0572 PROTEIN"/>
    <property type="match status" value="1"/>
</dbReference>
<dbReference type="PANTHER" id="PTHR42869:SF1">
    <property type="entry name" value="SLL0572 PROTEIN"/>
    <property type="match status" value="1"/>
</dbReference>
<protein>
    <submittedName>
        <fullName evidence="1">GTPase</fullName>
    </submittedName>
</protein>
<dbReference type="EMBL" id="BSDR01000001">
    <property type="protein sequence ID" value="GLI33513.1"/>
    <property type="molecule type" value="Genomic_DNA"/>
</dbReference>
<dbReference type="Gene3D" id="3.40.50.300">
    <property type="entry name" value="P-loop containing nucleotide triphosphate hydrolases"/>
    <property type="match status" value="1"/>
</dbReference>
<dbReference type="SUPFAM" id="SSF52540">
    <property type="entry name" value="P-loop containing nucleoside triphosphate hydrolases"/>
    <property type="match status" value="1"/>
</dbReference>
<dbReference type="Proteomes" id="UP001144372">
    <property type="component" value="Unassembled WGS sequence"/>
</dbReference>
<sequence>MVEKVIIVGAAGRDFHNFNVYFRGNPRYNVIAFTAAQIPNIEGRLYPPELAGDLYPRGIPIHPEKEMAKLIRENRVDLVAFSYSDVPHVEVMHKASIAMAEGADFILLGATYTMLKAKKPVVAVCAVRTGCGKSQTTRKVCRILQAHGKRIVAVRHPMPYGDLRKQVAQRFSSYDDFELNDCTIEEREEYEPLIDMGVVVYAGVDYEQILRKAEEESDCDVVVWDGGNNDTPFYYPDVHIVVFDPHRAGHELLYYPGETNMLMADVAIINKVDTASAGDVEKVRKNIERFAPKAQIVMAESPVLVEQPEQIEGKNVLVVEDGPTLTHGGMSFGAATIAARKFGAARLVDPHPFAQGSIREILAQYPHIHNQLPAMGYGAAQMQDLEATINAVPCDLVLFATPIHLANLLSIRKPAVRVRYEYKDHGPPFLEAILLKRMKSLGVL</sequence>
<dbReference type="InterPro" id="IPR027417">
    <property type="entry name" value="P-loop_NTPase"/>
</dbReference>
<evidence type="ECO:0000313" key="1">
    <source>
        <dbReference type="EMBL" id="GLI33513.1"/>
    </source>
</evidence>
<gene>
    <name evidence="1" type="ORF">DAMNIGENAA_09460</name>
</gene>
<dbReference type="RefSeq" id="WP_281792545.1">
    <property type="nucleotide sequence ID" value="NZ_BSDR01000001.1"/>
</dbReference>
<name>A0A9W6FRY7_9BACT</name>
<evidence type="ECO:0000313" key="2">
    <source>
        <dbReference type="Proteomes" id="UP001144372"/>
    </source>
</evidence>
<accession>A0A9W6FRY7</accession>